<evidence type="ECO:0000259" key="3">
    <source>
        <dbReference type="Pfam" id="PF26571"/>
    </source>
</evidence>
<protein>
    <recommendedName>
        <fullName evidence="3">ARB-07466-like C-terminal domain-containing protein</fullName>
    </recommendedName>
</protein>
<gene>
    <name evidence="4" type="ORF">Sru01_15260</name>
</gene>
<dbReference type="EMBL" id="BOOU01000022">
    <property type="protein sequence ID" value="GII76544.1"/>
    <property type="molecule type" value="Genomic_DNA"/>
</dbReference>
<dbReference type="Proteomes" id="UP000655287">
    <property type="component" value="Unassembled WGS sequence"/>
</dbReference>
<evidence type="ECO:0000313" key="4">
    <source>
        <dbReference type="EMBL" id="GII76544.1"/>
    </source>
</evidence>
<proteinExistence type="predicted"/>
<feature type="coiled-coil region" evidence="1">
    <location>
        <begin position="57"/>
        <end position="91"/>
    </location>
</feature>
<feature type="domain" description="ARB-07466-like C-terminal" evidence="3">
    <location>
        <begin position="185"/>
        <end position="292"/>
    </location>
</feature>
<dbReference type="InterPro" id="IPR058593">
    <property type="entry name" value="ARB_07466-like_C"/>
</dbReference>
<reference evidence="4" key="1">
    <citation type="submission" date="2021-01" db="EMBL/GenBank/DDBJ databases">
        <title>Whole genome shotgun sequence of Sphaerisporangium rufum NBRC 109079.</title>
        <authorList>
            <person name="Komaki H."/>
            <person name="Tamura T."/>
        </authorList>
    </citation>
    <scope>NUCLEOTIDE SEQUENCE</scope>
    <source>
        <strain evidence="4">NBRC 109079</strain>
    </source>
</reference>
<dbReference type="Gene3D" id="6.10.250.3150">
    <property type="match status" value="1"/>
</dbReference>
<dbReference type="RefSeq" id="WP_203983179.1">
    <property type="nucleotide sequence ID" value="NZ_BOOU01000022.1"/>
</dbReference>
<feature type="signal peptide" evidence="2">
    <location>
        <begin position="1"/>
        <end position="28"/>
    </location>
</feature>
<dbReference type="AlphaFoldDB" id="A0A919UY63"/>
<keyword evidence="5" id="KW-1185">Reference proteome</keyword>
<organism evidence="4 5">
    <name type="scientific">Sphaerisporangium rufum</name>
    <dbReference type="NCBI Taxonomy" id="1381558"/>
    <lineage>
        <taxon>Bacteria</taxon>
        <taxon>Bacillati</taxon>
        <taxon>Actinomycetota</taxon>
        <taxon>Actinomycetes</taxon>
        <taxon>Streptosporangiales</taxon>
        <taxon>Streptosporangiaceae</taxon>
        <taxon>Sphaerisporangium</taxon>
    </lineage>
</organism>
<comment type="caution">
    <text evidence="4">The sequence shown here is derived from an EMBL/GenBank/DDBJ whole genome shotgun (WGS) entry which is preliminary data.</text>
</comment>
<evidence type="ECO:0000313" key="5">
    <source>
        <dbReference type="Proteomes" id="UP000655287"/>
    </source>
</evidence>
<evidence type="ECO:0000256" key="1">
    <source>
        <dbReference type="SAM" id="Coils"/>
    </source>
</evidence>
<accession>A0A919UY63</accession>
<sequence length="300" mass="33407">MRSHRRPRWPAAVLVALLSVLAMPPAEAEPSPQARLNRLTKQAADLQKAYRGEIQSLEDVRRAAQKADGRVKKLRADLVTAEQQIAQFYRNSYMSGSIDGPRVLTFQGDPDAILGQAATVTYLAEEKRQRMNRINGLIKETVTAAKESDGKIADMRKEIRRLEAKKKDVDALLKKFGFQTPDAGSGLTGRMVGIRNVIMQSFPMPFGVGCLRRGDPGEHGKGRACDFMMSTGGRMPDAASQARGDALAEWCIENGRSLGIMYIIWRQRYYDIRTGAGWRQMSDRGGITANHYDHVHVSVF</sequence>
<keyword evidence="1" id="KW-0175">Coiled coil</keyword>
<evidence type="ECO:0000256" key="2">
    <source>
        <dbReference type="SAM" id="SignalP"/>
    </source>
</evidence>
<feature type="chain" id="PRO_5037618538" description="ARB-07466-like C-terminal domain-containing protein" evidence="2">
    <location>
        <begin position="29"/>
        <end position="300"/>
    </location>
</feature>
<keyword evidence="2" id="KW-0732">Signal</keyword>
<name>A0A919UY63_9ACTN</name>
<dbReference type="Pfam" id="PF26571">
    <property type="entry name" value="VldE"/>
    <property type="match status" value="1"/>
</dbReference>
<feature type="coiled-coil region" evidence="1">
    <location>
        <begin position="145"/>
        <end position="175"/>
    </location>
</feature>